<dbReference type="Pfam" id="PF06741">
    <property type="entry name" value="LsmAD"/>
    <property type="match status" value="1"/>
</dbReference>
<gene>
    <name evidence="3" type="ORF">ALEPTO_LOCUS3386</name>
</gene>
<accession>A0A9N8ZKC0</accession>
<feature type="compositionally biased region" description="Low complexity" evidence="1">
    <location>
        <begin position="64"/>
        <end position="75"/>
    </location>
</feature>
<reference evidence="3" key="1">
    <citation type="submission" date="2021-06" db="EMBL/GenBank/DDBJ databases">
        <authorList>
            <person name="Kallberg Y."/>
            <person name="Tangrot J."/>
            <person name="Rosling A."/>
        </authorList>
    </citation>
    <scope>NUCLEOTIDE SEQUENCE</scope>
    <source>
        <strain evidence="3">FL130A</strain>
    </source>
</reference>
<dbReference type="GO" id="GO:0003729">
    <property type="term" value="F:mRNA binding"/>
    <property type="evidence" value="ECO:0007669"/>
    <property type="project" value="TreeGrafter"/>
</dbReference>
<name>A0A9N8ZKC0_9GLOM</name>
<feature type="domain" description="LsmAD" evidence="2">
    <location>
        <begin position="255"/>
        <end position="326"/>
    </location>
</feature>
<dbReference type="PANTHER" id="PTHR12854">
    <property type="entry name" value="ATAXIN 2-RELATED"/>
    <property type="match status" value="1"/>
</dbReference>
<dbReference type="InterPro" id="IPR009604">
    <property type="entry name" value="LsmAD_domain"/>
</dbReference>
<dbReference type="GO" id="GO:0034063">
    <property type="term" value="P:stress granule assembly"/>
    <property type="evidence" value="ECO:0007669"/>
    <property type="project" value="TreeGrafter"/>
</dbReference>
<evidence type="ECO:0000313" key="3">
    <source>
        <dbReference type="EMBL" id="CAG8498973.1"/>
    </source>
</evidence>
<comment type="caution">
    <text evidence="3">The sequence shown here is derived from an EMBL/GenBank/DDBJ whole genome shotgun (WGS) entry which is preliminary data.</text>
</comment>
<sequence>MSSANVRQQTKGRRQQEFNYQNSNSNHSNRNAKNKWNNNAQHPNNMPIRNQSIPPIPPLSQAINNPSSNTNHLNNGTVSIPPPNTNNSYKSVGNTIHNEIAEKHMHDRMLCLLANFVGMNVQVTIKDGTKYEGLFHAASTEELGVVLKLARKILTKAEEKAGTPNKVIPTFIIMAKDCMAIEATGVDFSSSEKNLTSERDSFRTDTDISGGRTEPRERELRKWNPDEHGGGEALAGQDNGGAEAWDQFAVNEQLFGIKTDFNEEFYTTKLDRTKADFKERERQAIQIANEITRTTTNNVHMLEERGILVEESHMDEEDKYGAVVRNRDPSKYMPPALRKIQEQQNAASVKKPELPKEPAKEVKPVVKPIPETPTVPVQQPINDKTNPTNVNSNSNNSLPKIPPFNLAQYRVSPEDANLLYNQREINIELKSLAFQKPLIDARGKPIEGRKFASDEKERLQQRKQAIFKKEMDGKVAELAKWGKNFKLNSPLPTDLIPILTKDESKRQQLVAKSVALST</sequence>
<dbReference type="PANTHER" id="PTHR12854:SF7">
    <property type="entry name" value="ATAXIN-2 HOMOLOG"/>
    <property type="match status" value="1"/>
</dbReference>
<feature type="region of interest" description="Disordered" evidence="1">
    <location>
        <begin position="190"/>
        <end position="239"/>
    </location>
</feature>
<evidence type="ECO:0000256" key="1">
    <source>
        <dbReference type="SAM" id="MobiDB-lite"/>
    </source>
</evidence>
<dbReference type="Pfam" id="PF14438">
    <property type="entry name" value="SM-ATX"/>
    <property type="match status" value="1"/>
</dbReference>
<dbReference type="Proteomes" id="UP000789508">
    <property type="component" value="Unassembled WGS sequence"/>
</dbReference>
<dbReference type="SMART" id="SM01272">
    <property type="entry name" value="LsmAD"/>
    <property type="match status" value="1"/>
</dbReference>
<feature type="compositionally biased region" description="Low complexity" evidence="1">
    <location>
        <begin position="26"/>
        <end position="40"/>
    </location>
</feature>
<dbReference type="OrthoDB" id="2275718at2759"/>
<dbReference type="GO" id="GO:0010494">
    <property type="term" value="C:cytoplasmic stress granule"/>
    <property type="evidence" value="ECO:0007669"/>
    <property type="project" value="TreeGrafter"/>
</dbReference>
<proteinExistence type="predicted"/>
<organism evidence="3 4">
    <name type="scientific">Ambispora leptoticha</name>
    <dbReference type="NCBI Taxonomy" id="144679"/>
    <lineage>
        <taxon>Eukaryota</taxon>
        <taxon>Fungi</taxon>
        <taxon>Fungi incertae sedis</taxon>
        <taxon>Mucoromycota</taxon>
        <taxon>Glomeromycotina</taxon>
        <taxon>Glomeromycetes</taxon>
        <taxon>Archaeosporales</taxon>
        <taxon>Ambisporaceae</taxon>
        <taxon>Ambispora</taxon>
    </lineage>
</organism>
<feature type="compositionally biased region" description="Basic and acidic residues" evidence="1">
    <location>
        <begin position="213"/>
        <end position="230"/>
    </location>
</feature>
<feature type="region of interest" description="Disordered" evidence="1">
    <location>
        <begin position="1"/>
        <end position="87"/>
    </location>
</feature>
<protein>
    <submittedName>
        <fullName evidence="3">13490_t:CDS:1</fullName>
    </submittedName>
</protein>
<evidence type="ECO:0000259" key="2">
    <source>
        <dbReference type="SMART" id="SM01272"/>
    </source>
</evidence>
<feature type="non-terminal residue" evidence="3">
    <location>
        <position position="1"/>
    </location>
</feature>
<feature type="compositionally biased region" description="Polar residues" evidence="1">
    <location>
        <begin position="379"/>
        <end position="388"/>
    </location>
</feature>
<keyword evidence="4" id="KW-1185">Reference proteome</keyword>
<evidence type="ECO:0000313" key="4">
    <source>
        <dbReference type="Proteomes" id="UP000789508"/>
    </source>
</evidence>
<dbReference type="AlphaFoldDB" id="A0A9N8ZKC0"/>
<dbReference type="EMBL" id="CAJVPS010000621">
    <property type="protein sequence ID" value="CAG8498973.1"/>
    <property type="molecule type" value="Genomic_DNA"/>
</dbReference>
<dbReference type="InterPro" id="IPR025852">
    <property type="entry name" value="SM_dom_ATX"/>
</dbReference>
<dbReference type="InterPro" id="IPR045117">
    <property type="entry name" value="ATXN2-like"/>
</dbReference>
<feature type="region of interest" description="Disordered" evidence="1">
    <location>
        <begin position="369"/>
        <end position="401"/>
    </location>
</feature>
<feature type="compositionally biased region" description="Polar residues" evidence="1">
    <location>
        <begin position="41"/>
        <end position="53"/>
    </location>
</feature>
<feature type="compositionally biased region" description="Basic and acidic residues" evidence="1">
    <location>
        <begin position="195"/>
        <end position="206"/>
    </location>
</feature>